<reference evidence="1 2" key="1">
    <citation type="journal article" date="2018" name="Mol. Biol. Evol.">
        <title>Broad Genomic Sampling Reveals a Smut Pathogenic Ancestry of the Fungal Clade Ustilaginomycotina.</title>
        <authorList>
            <person name="Kijpornyongpan T."/>
            <person name="Mondo S.J."/>
            <person name="Barry K."/>
            <person name="Sandor L."/>
            <person name="Lee J."/>
            <person name="Lipzen A."/>
            <person name="Pangilinan J."/>
            <person name="LaButti K."/>
            <person name="Hainaut M."/>
            <person name="Henrissat B."/>
            <person name="Grigoriev I.V."/>
            <person name="Spatafora J.W."/>
            <person name="Aime M.C."/>
        </authorList>
    </citation>
    <scope>NUCLEOTIDE SEQUENCE [LARGE SCALE GENOMIC DNA]</scope>
    <source>
        <strain evidence="1 2">SA 807</strain>
    </source>
</reference>
<dbReference type="Proteomes" id="UP000245626">
    <property type="component" value="Unassembled WGS sequence"/>
</dbReference>
<gene>
    <name evidence="1" type="ORF">IE53DRAFT_325117</name>
</gene>
<proteinExistence type="predicted"/>
<sequence>MFMPSQVRGIAPQTPRESTQDQLQMGRGAWPAVMPRDLQEESLLPLRPDSSPGPRASLQDLAPPQAGYFPNASAHQANPWTPTTEHERTAFQGARRAGTPSSMLDFPQEAPFTCQHDIFSGPGKSAHKFAPKRSPLPTPPHNFRTASSSSLATLSDPELRKSFPVDVYASPEVLVQKTLHSRSQESSIVLQQQLKSSPAERKRNIIKAIEPHLLSLSKDRHGNFLVQRACKHAYRPPRLAWLLKGHFVELSLSQFGCHVVQRVLDEDERLKVMVVEEMLTSRLVETLTSRNSIHVWQKILEINWTHSGFRSAIFTTINKMMKGRWAQAAMQETGSIICQNIFESADMEEKKDCLEEVLEKLPECAANQWGVWVVQHIIEHGNELDREAALTRLLDNVVPLTLSQYGQKAVMSALKSGNQDFLENYVNLLCEKESLPAATSSNRRSVLVDVALSPHGIQIVTQLLTSISSAQREKVISTVRKNSVFLKGSKAGLKVHQLCERARAFTGY</sequence>
<evidence type="ECO:0000313" key="2">
    <source>
        <dbReference type="Proteomes" id="UP000245626"/>
    </source>
</evidence>
<accession>A0ACD0P5C5</accession>
<name>A0ACD0P5C5_9BASI</name>
<protein>
    <submittedName>
        <fullName evidence="1">ARM repeat-containing protein</fullName>
    </submittedName>
</protein>
<dbReference type="EMBL" id="KZ819732">
    <property type="protein sequence ID" value="PWN53305.1"/>
    <property type="molecule type" value="Genomic_DNA"/>
</dbReference>
<organism evidence="1 2">
    <name type="scientific">Violaceomyces palustris</name>
    <dbReference type="NCBI Taxonomy" id="1673888"/>
    <lineage>
        <taxon>Eukaryota</taxon>
        <taxon>Fungi</taxon>
        <taxon>Dikarya</taxon>
        <taxon>Basidiomycota</taxon>
        <taxon>Ustilaginomycotina</taxon>
        <taxon>Ustilaginomycetes</taxon>
        <taxon>Violaceomycetales</taxon>
        <taxon>Violaceomycetaceae</taxon>
        <taxon>Violaceomyces</taxon>
    </lineage>
</organism>
<keyword evidence="2" id="KW-1185">Reference proteome</keyword>
<evidence type="ECO:0000313" key="1">
    <source>
        <dbReference type="EMBL" id="PWN53305.1"/>
    </source>
</evidence>